<name>A0A9P4PL60_9PLEO</name>
<dbReference type="OrthoDB" id="3798369at2759"/>
<keyword evidence="4" id="KW-1185">Reference proteome</keyword>
<evidence type="ECO:0000256" key="2">
    <source>
        <dbReference type="SAM" id="SignalP"/>
    </source>
</evidence>
<evidence type="ECO:0000313" key="3">
    <source>
        <dbReference type="EMBL" id="KAF2444929.1"/>
    </source>
</evidence>
<accession>A0A9P4PL60</accession>
<comment type="caution">
    <text evidence="3">The sequence shown here is derived from an EMBL/GenBank/DDBJ whole genome shotgun (WGS) entry which is preliminary data.</text>
</comment>
<feature type="region of interest" description="Disordered" evidence="1">
    <location>
        <begin position="82"/>
        <end position="145"/>
    </location>
</feature>
<dbReference type="EMBL" id="MU001500">
    <property type="protein sequence ID" value="KAF2444929.1"/>
    <property type="molecule type" value="Genomic_DNA"/>
</dbReference>
<proteinExistence type="predicted"/>
<dbReference type="AlphaFoldDB" id="A0A9P4PL60"/>
<keyword evidence="2" id="KW-0732">Signal</keyword>
<feature type="chain" id="PRO_5040277933" evidence="2">
    <location>
        <begin position="18"/>
        <end position="178"/>
    </location>
</feature>
<protein>
    <submittedName>
        <fullName evidence="3">Uncharacterized protein</fullName>
    </submittedName>
</protein>
<sequence length="178" mass="18396">MQLTSLITLLLSTLASGLPLEGALNRHLAPRSKTYAVVNVDGGSSTAAQQGTITIIDDQTKTVQVTNAASTITTTDVLTATVAPAPTPTSSTDSINSISSSESSSGPESSSTSSSAPSTSTQISTIPTATPTSPTATQSEQNPGTSLVTVTITEGPAPTEWYDNGLWHTRYPIKTRWE</sequence>
<feature type="compositionally biased region" description="Low complexity" evidence="1">
    <location>
        <begin position="82"/>
        <end position="141"/>
    </location>
</feature>
<evidence type="ECO:0000256" key="1">
    <source>
        <dbReference type="SAM" id="MobiDB-lite"/>
    </source>
</evidence>
<reference evidence="3" key="1">
    <citation type="journal article" date="2020" name="Stud. Mycol.">
        <title>101 Dothideomycetes genomes: a test case for predicting lifestyles and emergence of pathogens.</title>
        <authorList>
            <person name="Haridas S."/>
            <person name="Albert R."/>
            <person name="Binder M."/>
            <person name="Bloem J."/>
            <person name="Labutti K."/>
            <person name="Salamov A."/>
            <person name="Andreopoulos B."/>
            <person name="Baker S."/>
            <person name="Barry K."/>
            <person name="Bills G."/>
            <person name="Bluhm B."/>
            <person name="Cannon C."/>
            <person name="Castanera R."/>
            <person name="Culley D."/>
            <person name="Daum C."/>
            <person name="Ezra D."/>
            <person name="Gonzalez J."/>
            <person name="Henrissat B."/>
            <person name="Kuo A."/>
            <person name="Liang C."/>
            <person name="Lipzen A."/>
            <person name="Lutzoni F."/>
            <person name="Magnuson J."/>
            <person name="Mondo S."/>
            <person name="Nolan M."/>
            <person name="Ohm R."/>
            <person name="Pangilinan J."/>
            <person name="Park H.-J."/>
            <person name="Ramirez L."/>
            <person name="Alfaro M."/>
            <person name="Sun H."/>
            <person name="Tritt A."/>
            <person name="Yoshinaga Y."/>
            <person name="Zwiers L.-H."/>
            <person name="Turgeon B."/>
            <person name="Goodwin S."/>
            <person name="Spatafora J."/>
            <person name="Crous P."/>
            <person name="Grigoriev I."/>
        </authorList>
    </citation>
    <scope>NUCLEOTIDE SEQUENCE</scope>
    <source>
        <strain evidence="3">CBS 690.94</strain>
    </source>
</reference>
<evidence type="ECO:0000313" key="4">
    <source>
        <dbReference type="Proteomes" id="UP000799764"/>
    </source>
</evidence>
<gene>
    <name evidence="3" type="ORF">P171DRAFT_431712</name>
</gene>
<feature type="signal peptide" evidence="2">
    <location>
        <begin position="1"/>
        <end position="17"/>
    </location>
</feature>
<organism evidence="3 4">
    <name type="scientific">Karstenula rhodostoma CBS 690.94</name>
    <dbReference type="NCBI Taxonomy" id="1392251"/>
    <lineage>
        <taxon>Eukaryota</taxon>
        <taxon>Fungi</taxon>
        <taxon>Dikarya</taxon>
        <taxon>Ascomycota</taxon>
        <taxon>Pezizomycotina</taxon>
        <taxon>Dothideomycetes</taxon>
        <taxon>Pleosporomycetidae</taxon>
        <taxon>Pleosporales</taxon>
        <taxon>Massarineae</taxon>
        <taxon>Didymosphaeriaceae</taxon>
        <taxon>Karstenula</taxon>
    </lineage>
</organism>
<dbReference type="Proteomes" id="UP000799764">
    <property type="component" value="Unassembled WGS sequence"/>
</dbReference>